<dbReference type="PROSITE" id="PS51294">
    <property type="entry name" value="HTH_MYB"/>
    <property type="match status" value="1"/>
</dbReference>
<feature type="domain" description="HTH myb-type" evidence="2">
    <location>
        <begin position="5"/>
        <end position="32"/>
    </location>
</feature>
<accession>A0A0E0H029</accession>
<name>A0A0E0H029_ORYNI</name>
<reference evidence="3" key="2">
    <citation type="submission" date="2018-04" db="EMBL/GenBank/DDBJ databases">
        <title>OnivRS2 (Oryza nivara Reference Sequence Version 2).</title>
        <authorList>
            <person name="Zhang J."/>
            <person name="Kudrna D."/>
            <person name="Lee S."/>
            <person name="Talag J."/>
            <person name="Rajasekar S."/>
            <person name="Welchert J."/>
            <person name="Hsing Y.-I."/>
            <person name="Wing R.A."/>
        </authorList>
    </citation>
    <scope>NUCLEOTIDE SEQUENCE [LARGE SCALE GENOMIC DNA]</scope>
    <source>
        <strain evidence="3">SL10</strain>
    </source>
</reference>
<dbReference type="EnsemblPlants" id="ONIVA04G08900.1">
    <property type="protein sequence ID" value="ONIVA04G08900.1"/>
    <property type="gene ID" value="ONIVA04G08900"/>
</dbReference>
<keyword evidence="4" id="KW-1185">Reference proteome</keyword>
<dbReference type="GO" id="GO:0003677">
    <property type="term" value="F:DNA binding"/>
    <property type="evidence" value="ECO:0007669"/>
    <property type="project" value="UniProtKB-KW"/>
</dbReference>
<evidence type="ECO:0000313" key="3">
    <source>
        <dbReference type="EnsemblPlants" id="ONIVA04G08900.1"/>
    </source>
</evidence>
<reference evidence="3" key="1">
    <citation type="submission" date="2015-04" db="UniProtKB">
        <authorList>
            <consortium name="EnsemblPlants"/>
        </authorList>
    </citation>
    <scope>IDENTIFICATION</scope>
    <source>
        <strain evidence="3">SL10</strain>
    </source>
</reference>
<protein>
    <recommendedName>
        <fullName evidence="2">HTH myb-type domain-containing protein</fullName>
    </recommendedName>
</protein>
<dbReference type="OMA" id="QRACFGW"/>
<dbReference type="STRING" id="4536.A0A0E0H029"/>
<dbReference type="eggNOG" id="KOG0048">
    <property type="taxonomic scope" value="Eukaryota"/>
</dbReference>
<evidence type="ECO:0000259" key="2">
    <source>
        <dbReference type="PROSITE" id="PS51294"/>
    </source>
</evidence>
<evidence type="ECO:0000313" key="4">
    <source>
        <dbReference type="Proteomes" id="UP000006591"/>
    </source>
</evidence>
<dbReference type="HOGENOM" id="CLU_1181830_0_0_1"/>
<organism evidence="3">
    <name type="scientific">Oryza nivara</name>
    <name type="common">Indian wild rice</name>
    <name type="synonym">Oryza sativa f. spontanea</name>
    <dbReference type="NCBI Taxonomy" id="4536"/>
    <lineage>
        <taxon>Eukaryota</taxon>
        <taxon>Viridiplantae</taxon>
        <taxon>Streptophyta</taxon>
        <taxon>Embryophyta</taxon>
        <taxon>Tracheophyta</taxon>
        <taxon>Spermatophyta</taxon>
        <taxon>Magnoliopsida</taxon>
        <taxon>Liliopsida</taxon>
        <taxon>Poales</taxon>
        <taxon>Poaceae</taxon>
        <taxon>BOP clade</taxon>
        <taxon>Oryzoideae</taxon>
        <taxon>Oryzeae</taxon>
        <taxon>Oryzinae</taxon>
        <taxon>Oryza</taxon>
    </lineage>
</organism>
<dbReference type="Proteomes" id="UP000006591">
    <property type="component" value="Chromosome 4"/>
</dbReference>
<dbReference type="InterPro" id="IPR017930">
    <property type="entry name" value="Myb_dom"/>
</dbReference>
<sequence length="235" mass="24985">MNYLSPDLKRGNFTDDDDELTIKLHALLGNKWNTHIKRKLLSQGIDPQTHQPVSAGTSVAAASELTTTAITVGFPSLAVAPARGSSRRKERRLGGVFLVVVAGGGGVSGGGRVSDRGELELRVEERCEVVVAGRRRRGGQRLGGGAYGRGQRACFGWLGWGGCASALAHHRSAAPPVAALAHRRFAAALALCFSARGRSCPSPRSRSHPPLRCRARPLLRHPHLRAARPAAGLPH</sequence>
<dbReference type="Gramene" id="ONIVA04G08900.1">
    <property type="protein sequence ID" value="ONIVA04G08900.1"/>
    <property type="gene ID" value="ONIVA04G08900"/>
</dbReference>
<dbReference type="PANTHER" id="PTHR47994">
    <property type="entry name" value="F14D16.11-RELATED"/>
    <property type="match status" value="1"/>
</dbReference>
<dbReference type="PANTHER" id="PTHR47994:SF5">
    <property type="entry name" value="F14D16.11-RELATED"/>
    <property type="match status" value="1"/>
</dbReference>
<keyword evidence="1" id="KW-0238">DNA-binding</keyword>
<dbReference type="InterPro" id="IPR015495">
    <property type="entry name" value="Myb_TF_plants"/>
</dbReference>
<dbReference type="AlphaFoldDB" id="A0A0E0H029"/>
<evidence type="ECO:0000256" key="1">
    <source>
        <dbReference type="ARBA" id="ARBA00023125"/>
    </source>
</evidence>
<proteinExistence type="predicted"/>